<dbReference type="InterPro" id="IPR025705">
    <property type="entry name" value="Beta_hexosaminidase_sua/sub"/>
</dbReference>
<evidence type="ECO:0000259" key="7">
    <source>
        <dbReference type="Pfam" id="PF00728"/>
    </source>
</evidence>
<evidence type="ECO:0000256" key="5">
    <source>
        <dbReference type="PIRSR" id="PIRSR625705-1"/>
    </source>
</evidence>
<keyword evidence="4" id="KW-0378">Hydrolase</keyword>
<dbReference type="CDD" id="cd06661">
    <property type="entry name" value="GGCT_like"/>
    <property type="match status" value="1"/>
</dbReference>
<comment type="similarity">
    <text evidence="2">Belongs to the glycosyl hydrolase 20 family.</text>
</comment>
<comment type="catalytic activity">
    <reaction evidence="1">
        <text>Hydrolysis of terminal non-reducing N-acetyl-D-hexosamine residues in N-acetyl-beta-D-hexosaminides.</text>
        <dbReference type="EC" id="3.2.1.52"/>
    </reaction>
</comment>
<proteinExistence type="inferred from homology"/>
<dbReference type="InterPro" id="IPR017853">
    <property type="entry name" value="GH"/>
</dbReference>
<evidence type="ECO:0000256" key="4">
    <source>
        <dbReference type="ARBA" id="ARBA00022801"/>
    </source>
</evidence>
<dbReference type="InterPro" id="IPR015883">
    <property type="entry name" value="Glyco_hydro_20_cat"/>
</dbReference>
<accession>A0A167RCR7</accession>
<dbReference type="PANTHER" id="PTHR22600">
    <property type="entry name" value="BETA-HEXOSAMINIDASE"/>
    <property type="match status" value="1"/>
</dbReference>
<sequence>MRNTRPSPTARKFIRDNTSADPPSPSLLPSSDNSAEDSWPQDPIRDKYCFFYGTLMDPDILSKVLRSSKPLPIMRPARITGYEIKLWGPYPALVDDKPLHPVDGMHTLRTVDALSRNKSNHFHIRMTDLKPWPLDIAALPELSQKGACQTRLSYAPQDIEDIQIYGIYRGIEVIIEIDIPRHTTSIAFAYPELITAFLYDFVTKLFDDVLPRLSPYSAYSHTGGDEIESSDCLLDDTVNSKNIAVVAPLLEKFIDHSHDFVRKAGLVPIVWQELLLTWNITLGKDQKSRVGPQVGLGFPTGPLTLTELLT</sequence>
<feature type="domain" description="Glycoside hydrolase family 20 catalytic" evidence="7">
    <location>
        <begin position="198"/>
        <end position="284"/>
    </location>
</feature>
<feature type="active site" description="Proton donor" evidence="5">
    <location>
        <position position="226"/>
    </location>
</feature>
<reference evidence="8" key="1">
    <citation type="journal article" date="2014" name="Genome Announc.">
        <title>Complete sequencing and chromosome-scale genome assembly of the industrial progenitor strain P2niaD18 from the penicillin producer Penicillium chrysogenum.</title>
        <authorList>
            <person name="Specht T."/>
            <person name="Dahlmann T.A."/>
            <person name="Zadra I."/>
            <person name="Kurnsteiner H."/>
            <person name="Kuck U."/>
        </authorList>
    </citation>
    <scope>NUCLEOTIDE SEQUENCE [LARGE SCALE GENOMIC DNA]</scope>
    <source>
        <strain evidence="8">P2niaD18</strain>
    </source>
</reference>
<dbReference type="Proteomes" id="UP000076449">
    <property type="component" value="Chromosome III"/>
</dbReference>
<dbReference type="SUPFAM" id="SSF51445">
    <property type="entry name" value="(Trans)glycosidases"/>
    <property type="match status" value="1"/>
</dbReference>
<dbReference type="GO" id="GO:0005975">
    <property type="term" value="P:carbohydrate metabolic process"/>
    <property type="evidence" value="ECO:0007669"/>
    <property type="project" value="InterPro"/>
</dbReference>
<evidence type="ECO:0000256" key="1">
    <source>
        <dbReference type="ARBA" id="ARBA00001231"/>
    </source>
</evidence>
<dbReference type="InterPro" id="IPR013024">
    <property type="entry name" value="GGCT-like"/>
</dbReference>
<dbReference type="GO" id="GO:0030203">
    <property type="term" value="P:glycosaminoglycan metabolic process"/>
    <property type="evidence" value="ECO:0007669"/>
    <property type="project" value="TreeGrafter"/>
</dbReference>
<organism evidence="8">
    <name type="scientific">Penicillium chrysogenum</name>
    <name type="common">Penicillium notatum</name>
    <dbReference type="NCBI Taxonomy" id="5076"/>
    <lineage>
        <taxon>Eukaryota</taxon>
        <taxon>Fungi</taxon>
        <taxon>Dikarya</taxon>
        <taxon>Ascomycota</taxon>
        <taxon>Pezizomycotina</taxon>
        <taxon>Eurotiomycetes</taxon>
        <taxon>Eurotiomycetidae</taxon>
        <taxon>Eurotiales</taxon>
        <taxon>Aspergillaceae</taxon>
        <taxon>Penicillium</taxon>
        <taxon>Penicillium chrysogenum species complex</taxon>
    </lineage>
</organism>
<dbReference type="GO" id="GO:0016020">
    <property type="term" value="C:membrane"/>
    <property type="evidence" value="ECO:0007669"/>
    <property type="project" value="TreeGrafter"/>
</dbReference>
<dbReference type="Gene3D" id="3.20.20.80">
    <property type="entry name" value="Glycosidases"/>
    <property type="match status" value="1"/>
</dbReference>
<gene>
    <name evidence="8" type="ORF">EN45_100270</name>
</gene>
<dbReference type="InterPro" id="IPR036568">
    <property type="entry name" value="GGCT-like_sf"/>
</dbReference>
<dbReference type="PRINTS" id="PR00738">
    <property type="entry name" value="GLHYDRLASE20"/>
</dbReference>
<dbReference type="EC" id="3.2.1.52" evidence="3"/>
<protein>
    <recommendedName>
        <fullName evidence="3">beta-N-acetylhexosaminidase</fullName>
        <ecNumber evidence="3">3.2.1.52</ecNumber>
    </recommendedName>
</protein>
<dbReference type="Pfam" id="PF00728">
    <property type="entry name" value="Glyco_hydro_20"/>
    <property type="match status" value="2"/>
</dbReference>
<feature type="region of interest" description="Disordered" evidence="6">
    <location>
        <begin position="1"/>
        <end position="40"/>
    </location>
</feature>
<evidence type="ECO:0000256" key="2">
    <source>
        <dbReference type="ARBA" id="ARBA00006285"/>
    </source>
</evidence>
<dbReference type="SUPFAM" id="SSF110857">
    <property type="entry name" value="Gamma-glutamyl cyclotransferase-like"/>
    <property type="match status" value="1"/>
</dbReference>
<dbReference type="PANTHER" id="PTHR22600:SF58">
    <property type="entry name" value="BETA-HEXOSAMINIDASE"/>
    <property type="match status" value="1"/>
</dbReference>
<dbReference type="GO" id="GO:0016231">
    <property type="term" value="F:beta-N-acetylglucosaminidase activity"/>
    <property type="evidence" value="ECO:0007669"/>
    <property type="project" value="TreeGrafter"/>
</dbReference>
<feature type="domain" description="Glycoside hydrolase family 20 catalytic" evidence="7">
    <location>
        <begin position="102"/>
        <end position="195"/>
    </location>
</feature>
<evidence type="ECO:0000256" key="3">
    <source>
        <dbReference type="ARBA" id="ARBA00012663"/>
    </source>
</evidence>
<name>A0A167RCR7_PENCH</name>
<evidence type="ECO:0000313" key="8">
    <source>
        <dbReference type="EMBL" id="KZN85831.1"/>
    </source>
</evidence>
<evidence type="ECO:0000256" key="6">
    <source>
        <dbReference type="SAM" id="MobiDB-lite"/>
    </source>
</evidence>
<dbReference type="AlphaFoldDB" id="A0A167RCR7"/>
<dbReference type="EMBL" id="CM002800">
    <property type="protein sequence ID" value="KZN85831.1"/>
    <property type="molecule type" value="Genomic_DNA"/>
</dbReference>